<dbReference type="InterPro" id="IPR031165">
    <property type="entry name" value="GNAT_YJDJ"/>
</dbReference>
<dbReference type="Pfam" id="PF14542">
    <property type="entry name" value="Acetyltransf_CG"/>
    <property type="match status" value="1"/>
</dbReference>
<dbReference type="EMBL" id="CP041616">
    <property type="protein sequence ID" value="QDO90094.1"/>
    <property type="molecule type" value="Genomic_DNA"/>
</dbReference>
<dbReference type="SUPFAM" id="SSF55729">
    <property type="entry name" value="Acyl-CoA N-acyltransferases (Nat)"/>
    <property type="match status" value="1"/>
</dbReference>
<dbReference type="AlphaFoldDB" id="A0A516GEZ0"/>
<dbReference type="GO" id="GO:0016740">
    <property type="term" value="F:transferase activity"/>
    <property type="evidence" value="ECO:0007669"/>
    <property type="project" value="UniProtKB-KW"/>
</dbReference>
<evidence type="ECO:0000259" key="1">
    <source>
        <dbReference type="PROSITE" id="PS51729"/>
    </source>
</evidence>
<sequence length="104" mass="11440">MSEVTVVNNPTESRFEAQVDGLMVGRVDYVTSGSTIDLQHTVVEPGHEGEGIAATMARQVLERLQVDKPRLTVIPTCPYIKRFLSKNPEFQALTDPEDPSLAAE</sequence>
<proteinExistence type="predicted"/>
<dbReference type="KEGG" id="orz:FNH13_18635"/>
<dbReference type="PROSITE" id="PS51729">
    <property type="entry name" value="GNAT_YJDJ"/>
    <property type="match status" value="1"/>
</dbReference>
<feature type="domain" description="N-acetyltransferase" evidence="1">
    <location>
        <begin position="7"/>
        <end position="95"/>
    </location>
</feature>
<dbReference type="PANTHER" id="PTHR31435:SF10">
    <property type="entry name" value="BSR4717 PROTEIN"/>
    <property type="match status" value="1"/>
</dbReference>
<keyword evidence="2" id="KW-0808">Transferase</keyword>
<dbReference type="InterPro" id="IPR016181">
    <property type="entry name" value="Acyl_CoA_acyltransferase"/>
</dbReference>
<dbReference type="Proteomes" id="UP000315395">
    <property type="component" value="Chromosome"/>
</dbReference>
<reference evidence="2 3" key="1">
    <citation type="submission" date="2019-07" db="EMBL/GenBank/DDBJ databases">
        <title>complete genome sequencing of Ornithinimicrobium sp. H23M54.</title>
        <authorList>
            <person name="Bae J.-W."/>
            <person name="Lee S.-Y."/>
        </authorList>
    </citation>
    <scope>NUCLEOTIDE SEQUENCE [LARGE SCALE GENOMIC DNA]</scope>
    <source>
        <strain evidence="2 3">H23M54</strain>
    </source>
</reference>
<organism evidence="2 3">
    <name type="scientific">Ornithinimicrobium ciconiae</name>
    <dbReference type="NCBI Taxonomy" id="2594265"/>
    <lineage>
        <taxon>Bacteria</taxon>
        <taxon>Bacillati</taxon>
        <taxon>Actinomycetota</taxon>
        <taxon>Actinomycetes</taxon>
        <taxon>Micrococcales</taxon>
        <taxon>Ornithinimicrobiaceae</taxon>
        <taxon>Ornithinimicrobium</taxon>
    </lineage>
</organism>
<accession>A0A516GEZ0</accession>
<dbReference type="OrthoDB" id="5405911at2"/>
<dbReference type="RefSeq" id="WP_143784820.1">
    <property type="nucleotide sequence ID" value="NZ_CP041616.1"/>
</dbReference>
<dbReference type="Gene3D" id="3.40.630.30">
    <property type="match status" value="1"/>
</dbReference>
<protein>
    <submittedName>
        <fullName evidence="2">N-acetyltransferase</fullName>
    </submittedName>
</protein>
<evidence type="ECO:0000313" key="2">
    <source>
        <dbReference type="EMBL" id="QDO90094.1"/>
    </source>
</evidence>
<gene>
    <name evidence="2" type="ORF">FNH13_18635</name>
</gene>
<name>A0A516GEZ0_9MICO</name>
<evidence type="ECO:0000313" key="3">
    <source>
        <dbReference type="Proteomes" id="UP000315395"/>
    </source>
</evidence>
<dbReference type="PANTHER" id="PTHR31435">
    <property type="entry name" value="PROTEIN NATD1"/>
    <property type="match status" value="1"/>
</dbReference>
<keyword evidence="3" id="KW-1185">Reference proteome</keyword>
<dbReference type="InterPro" id="IPR045057">
    <property type="entry name" value="Gcn5-rel_NAT"/>
</dbReference>